<keyword evidence="3" id="KW-1185">Reference proteome</keyword>
<dbReference type="GO" id="GO:0003677">
    <property type="term" value="F:DNA binding"/>
    <property type="evidence" value="ECO:0007669"/>
    <property type="project" value="InterPro"/>
</dbReference>
<evidence type="ECO:0000313" key="3">
    <source>
        <dbReference type="Proteomes" id="UP001219518"/>
    </source>
</evidence>
<comment type="caution">
    <text evidence="2">The sequence shown here is derived from an EMBL/GenBank/DDBJ whole genome shotgun (WGS) entry which is preliminary data.</text>
</comment>
<reference evidence="2" key="1">
    <citation type="submission" date="2021-07" db="EMBL/GenBank/DDBJ databases">
        <authorList>
            <person name="Catto M.A."/>
            <person name="Jacobson A."/>
            <person name="Kennedy G."/>
            <person name="Labadie P."/>
            <person name="Hunt B.G."/>
            <person name="Srinivasan R."/>
        </authorList>
    </citation>
    <scope>NUCLEOTIDE SEQUENCE</scope>
    <source>
        <strain evidence="2">PL_HMW_Pooled</strain>
        <tissue evidence="2">Head</tissue>
    </source>
</reference>
<proteinExistence type="predicted"/>
<dbReference type="Gene3D" id="1.10.10.2590">
    <property type="entry name" value="BEN domain"/>
    <property type="match status" value="1"/>
</dbReference>
<dbReference type="AlphaFoldDB" id="A0AAE1GYE5"/>
<dbReference type="InterPro" id="IPR018379">
    <property type="entry name" value="BEN_domain"/>
</dbReference>
<dbReference type="Proteomes" id="UP001219518">
    <property type="component" value="Unassembled WGS sequence"/>
</dbReference>
<gene>
    <name evidence="2" type="ORF">KUF71_021267</name>
</gene>
<reference evidence="2" key="2">
    <citation type="journal article" date="2023" name="BMC Genomics">
        <title>Pest status, molecular evolution, and epigenetic factors derived from the genome assembly of Frankliniella fusca, a thysanopteran phytovirus vector.</title>
        <authorList>
            <person name="Catto M.A."/>
            <person name="Labadie P.E."/>
            <person name="Jacobson A.L."/>
            <person name="Kennedy G.G."/>
            <person name="Srinivasan R."/>
            <person name="Hunt B.G."/>
        </authorList>
    </citation>
    <scope>NUCLEOTIDE SEQUENCE</scope>
    <source>
        <strain evidence="2">PL_HMW_Pooled</strain>
    </source>
</reference>
<sequence length="157" mass="17511">MYFLSGKKRKRSTSKRAVNEIQFDGPMFAFKDTDKGAVKLVEDRDVYINEKVLKKAKSSCCSPSHLTRFLTRAVFTSEAKGSCSVSGKPSLVKGQVVAEVRTKLDQEGVEAILEYVEHRSSKKGWRVPTASAIKQYMANVLCEERAKLRLADESSAD</sequence>
<accession>A0AAE1GYE5</accession>
<dbReference type="EMBL" id="JAHWGI010000281">
    <property type="protein sequence ID" value="KAK3911606.1"/>
    <property type="molecule type" value="Genomic_DNA"/>
</dbReference>
<evidence type="ECO:0000259" key="1">
    <source>
        <dbReference type="PROSITE" id="PS51457"/>
    </source>
</evidence>
<evidence type="ECO:0000313" key="2">
    <source>
        <dbReference type="EMBL" id="KAK3911606.1"/>
    </source>
</evidence>
<dbReference type="Pfam" id="PF10523">
    <property type="entry name" value="BEN"/>
    <property type="match status" value="1"/>
</dbReference>
<name>A0AAE1GYE5_9NEOP</name>
<protein>
    <submittedName>
        <fullName evidence="2">BEN domain-containing protein B1</fullName>
    </submittedName>
</protein>
<dbReference type="PROSITE" id="PS51457">
    <property type="entry name" value="BEN"/>
    <property type="match status" value="1"/>
</dbReference>
<feature type="domain" description="BEN" evidence="1">
    <location>
        <begin position="43"/>
        <end position="148"/>
    </location>
</feature>
<organism evidence="2 3">
    <name type="scientific">Frankliniella fusca</name>
    <dbReference type="NCBI Taxonomy" id="407009"/>
    <lineage>
        <taxon>Eukaryota</taxon>
        <taxon>Metazoa</taxon>
        <taxon>Ecdysozoa</taxon>
        <taxon>Arthropoda</taxon>
        <taxon>Hexapoda</taxon>
        <taxon>Insecta</taxon>
        <taxon>Pterygota</taxon>
        <taxon>Neoptera</taxon>
        <taxon>Paraneoptera</taxon>
        <taxon>Thysanoptera</taxon>
        <taxon>Terebrantia</taxon>
        <taxon>Thripoidea</taxon>
        <taxon>Thripidae</taxon>
        <taxon>Frankliniella</taxon>
    </lineage>
</organism>